<protein>
    <submittedName>
        <fullName evidence="1">Uncharacterized protein</fullName>
    </submittedName>
</protein>
<reference evidence="1" key="1">
    <citation type="journal article" date="2015" name="Nature">
        <title>Complex archaea that bridge the gap between prokaryotes and eukaryotes.</title>
        <authorList>
            <person name="Spang A."/>
            <person name="Saw J.H."/>
            <person name="Jorgensen S.L."/>
            <person name="Zaremba-Niedzwiedzka K."/>
            <person name="Martijn J."/>
            <person name="Lind A.E."/>
            <person name="van Eijk R."/>
            <person name="Schleper C."/>
            <person name="Guy L."/>
            <person name="Ettema T.J."/>
        </authorList>
    </citation>
    <scope>NUCLEOTIDE SEQUENCE</scope>
</reference>
<comment type="caution">
    <text evidence="1">The sequence shown here is derived from an EMBL/GenBank/DDBJ whole genome shotgun (WGS) entry which is preliminary data.</text>
</comment>
<dbReference type="EMBL" id="LAZR01040714">
    <property type="protein sequence ID" value="KKL13801.1"/>
    <property type="molecule type" value="Genomic_DNA"/>
</dbReference>
<accession>A0A0F9D7P9</accession>
<organism evidence="1">
    <name type="scientific">marine sediment metagenome</name>
    <dbReference type="NCBI Taxonomy" id="412755"/>
    <lineage>
        <taxon>unclassified sequences</taxon>
        <taxon>metagenomes</taxon>
        <taxon>ecological metagenomes</taxon>
    </lineage>
</organism>
<proteinExistence type="predicted"/>
<gene>
    <name evidence="1" type="ORF">LCGC14_2522140</name>
</gene>
<dbReference type="AlphaFoldDB" id="A0A0F9D7P9"/>
<sequence>MAHKHSGLAGEGDTFPNAPGAITQPNVFISFPTGGGLLRYPVSMLTVQIERIASVIPLPGDSNTGKARLFWVDLGLVNYNIILEGTIRDHQTIMALGSANNPGLAHRFMKSWKSSLFDLSSNVDDSDLTLVQIDDRTWGKLNYRVINQKLTLKRAPGRPEWHYYMRFAVIKPPDIGTYHTFTTDDPLGSNKHVVLGFPVVGDQTIVQVTDIEISYDRQATPIPLPADDDENTPNFAYTDLGLTQPMMTVRGAFPDIINPSPFHVMEAFFRNWSGRITGDSASLSNVEGTMGICIDDPNGSGSFFGIPNLMRLTRRGGSAKYDHTIRMWVTRADDAGV</sequence>
<evidence type="ECO:0000313" key="1">
    <source>
        <dbReference type="EMBL" id="KKL13801.1"/>
    </source>
</evidence>
<name>A0A0F9D7P9_9ZZZZ</name>